<evidence type="ECO:0000313" key="3">
    <source>
        <dbReference type="Proteomes" id="UP000036987"/>
    </source>
</evidence>
<keyword evidence="1" id="KW-0812">Transmembrane</keyword>
<evidence type="ECO:0000256" key="1">
    <source>
        <dbReference type="SAM" id="Phobius"/>
    </source>
</evidence>
<keyword evidence="1" id="KW-1133">Transmembrane helix</keyword>
<name>A0A0K9PW18_ZOSMR</name>
<keyword evidence="1" id="KW-0472">Membrane</keyword>
<comment type="caution">
    <text evidence="2">The sequence shown here is derived from an EMBL/GenBank/DDBJ whole genome shotgun (WGS) entry which is preliminary data.</text>
</comment>
<gene>
    <name evidence="2" type="ORF">ZOSMA_164G00410</name>
</gene>
<accession>A0A0K9PW18</accession>
<feature type="transmembrane region" description="Helical" evidence="1">
    <location>
        <begin position="79"/>
        <end position="102"/>
    </location>
</feature>
<dbReference type="PANTHER" id="PTHR46328:SF30">
    <property type="entry name" value="OS04G0641500 PROTEIN"/>
    <property type="match status" value="1"/>
</dbReference>
<keyword evidence="3" id="KW-1185">Reference proteome</keyword>
<evidence type="ECO:0008006" key="4">
    <source>
        <dbReference type="Google" id="ProtNLM"/>
    </source>
</evidence>
<dbReference type="AlphaFoldDB" id="A0A0K9PW18"/>
<dbReference type="Proteomes" id="UP000036987">
    <property type="component" value="Unassembled WGS sequence"/>
</dbReference>
<proteinExistence type="predicted"/>
<dbReference type="EMBL" id="LFYR01000631">
    <property type="protein sequence ID" value="KMZ72457.1"/>
    <property type="molecule type" value="Genomic_DNA"/>
</dbReference>
<organism evidence="2 3">
    <name type="scientific">Zostera marina</name>
    <name type="common">Eelgrass</name>
    <dbReference type="NCBI Taxonomy" id="29655"/>
    <lineage>
        <taxon>Eukaryota</taxon>
        <taxon>Viridiplantae</taxon>
        <taxon>Streptophyta</taxon>
        <taxon>Embryophyta</taxon>
        <taxon>Tracheophyta</taxon>
        <taxon>Spermatophyta</taxon>
        <taxon>Magnoliopsida</taxon>
        <taxon>Liliopsida</taxon>
        <taxon>Zosteraceae</taxon>
        <taxon>Zostera</taxon>
    </lineage>
</organism>
<sequence length="145" mass="16625">MSFTTLEDAENFYYGYTGRIGFFVCKSTNSSNAHGLTRRTLVCSKEGKSNAIIPSSNTSSKKNEILEILELGGRLKFHLLFKIIFGSFLYGSRHIITYWLHFRKGAFFPQIRKLHLTLGTLFMIWKLVILLLANSTRMCQCKMVV</sequence>
<feature type="transmembrane region" description="Helical" evidence="1">
    <location>
        <begin position="114"/>
        <end position="133"/>
    </location>
</feature>
<reference evidence="3" key="1">
    <citation type="journal article" date="2016" name="Nature">
        <title>The genome of the seagrass Zostera marina reveals angiosperm adaptation to the sea.</title>
        <authorList>
            <person name="Olsen J.L."/>
            <person name="Rouze P."/>
            <person name="Verhelst B."/>
            <person name="Lin Y.-C."/>
            <person name="Bayer T."/>
            <person name="Collen J."/>
            <person name="Dattolo E."/>
            <person name="De Paoli E."/>
            <person name="Dittami S."/>
            <person name="Maumus F."/>
            <person name="Michel G."/>
            <person name="Kersting A."/>
            <person name="Lauritano C."/>
            <person name="Lohaus R."/>
            <person name="Toepel M."/>
            <person name="Tonon T."/>
            <person name="Vanneste K."/>
            <person name="Amirebrahimi M."/>
            <person name="Brakel J."/>
            <person name="Bostroem C."/>
            <person name="Chovatia M."/>
            <person name="Grimwood J."/>
            <person name="Jenkins J.W."/>
            <person name="Jueterbock A."/>
            <person name="Mraz A."/>
            <person name="Stam W.T."/>
            <person name="Tice H."/>
            <person name="Bornberg-Bauer E."/>
            <person name="Green P.J."/>
            <person name="Pearson G.A."/>
            <person name="Procaccini G."/>
            <person name="Duarte C.M."/>
            <person name="Schmutz J."/>
            <person name="Reusch T.B.H."/>
            <person name="Van de Peer Y."/>
        </authorList>
    </citation>
    <scope>NUCLEOTIDE SEQUENCE [LARGE SCALE GENOMIC DNA]</scope>
    <source>
        <strain evidence="3">cv. Finnish</strain>
    </source>
</reference>
<dbReference type="PANTHER" id="PTHR46328">
    <property type="entry name" value="FAR-RED IMPAIRED RESPONSIVE (FAR1) FAMILY PROTEIN-RELATED"/>
    <property type="match status" value="1"/>
</dbReference>
<evidence type="ECO:0000313" key="2">
    <source>
        <dbReference type="EMBL" id="KMZ72457.1"/>
    </source>
</evidence>
<dbReference type="OrthoDB" id="2402896at2759"/>
<protein>
    <recommendedName>
        <fullName evidence="4">FAR1 domain-containing protein</fullName>
    </recommendedName>
</protein>